<comment type="caution">
    <text evidence="2">The sequence shown here is derived from an EMBL/GenBank/DDBJ whole genome shotgun (WGS) entry which is preliminary data.</text>
</comment>
<evidence type="ECO:0000313" key="2">
    <source>
        <dbReference type="EMBL" id="MBG0737849.1"/>
    </source>
</evidence>
<dbReference type="AlphaFoldDB" id="A0A931G624"/>
<keyword evidence="3" id="KW-1185">Reference proteome</keyword>
<reference evidence="2 3" key="1">
    <citation type="submission" date="2020-11" db="EMBL/GenBank/DDBJ databases">
        <title>Arthrobacter antarcticus sp. nov., isolated from Antarctic Soil.</title>
        <authorList>
            <person name="Li J."/>
        </authorList>
    </citation>
    <scope>NUCLEOTIDE SEQUENCE [LARGE SCALE GENOMIC DNA]</scope>
    <source>
        <strain evidence="2 3">Z1-20</strain>
    </source>
</reference>
<dbReference type="EMBL" id="JADNYM010000001">
    <property type="protein sequence ID" value="MBG0737849.1"/>
    <property type="molecule type" value="Genomic_DNA"/>
</dbReference>
<keyword evidence="1" id="KW-1133">Transmembrane helix</keyword>
<feature type="transmembrane region" description="Helical" evidence="1">
    <location>
        <begin position="57"/>
        <end position="77"/>
    </location>
</feature>
<dbReference type="Proteomes" id="UP000655366">
    <property type="component" value="Unassembled WGS sequence"/>
</dbReference>
<feature type="transmembrane region" description="Helical" evidence="1">
    <location>
        <begin position="33"/>
        <end position="50"/>
    </location>
</feature>
<organism evidence="2 3">
    <name type="scientific">Arthrobacter terrae</name>
    <dbReference type="NCBI Taxonomy" id="2935737"/>
    <lineage>
        <taxon>Bacteria</taxon>
        <taxon>Bacillati</taxon>
        <taxon>Actinomycetota</taxon>
        <taxon>Actinomycetes</taxon>
        <taxon>Micrococcales</taxon>
        <taxon>Micrococcaceae</taxon>
        <taxon>Arthrobacter</taxon>
    </lineage>
</organism>
<name>A0A931G624_9MICC</name>
<evidence type="ECO:0000256" key="1">
    <source>
        <dbReference type="SAM" id="Phobius"/>
    </source>
</evidence>
<protein>
    <submittedName>
        <fullName evidence="2">Uncharacterized protein</fullName>
    </submittedName>
</protein>
<keyword evidence="1" id="KW-0812">Transmembrane</keyword>
<evidence type="ECO:0000313" key="3">
    <source>
        <dbReference type="Proteomes" id="UP000655366"/>
    </source>
</evidence>
<keyword evidence="1" id="KW-0472">Membrane</keyword>
<feature type="transmembrane region" description="Helical" evidence="1">
    <location>
        <begin position="97"/>
        <end position="116"/>
    </location>
</feature>
<gene>
    <name evidence="2" type="ORF">IV500_00120</name>
</gene>
<sequence>MVVAALAVDAVVHIRLAPGYQLAAPDGIGEGNLFYLESAAAIVAALYVLIRGSRPAFWLALIVLAAGLAAVLLYNYVDVPAIGPIPAMYDPLWFPEKSISAIAQGLGVVFAIAGLVRLRR</sequence>
<accession>A0A931G624</accession>
<proteinExistence type="predicted"/>